<dbReference type="EMBL" id="CM017625">
    <property type="protein sequence ID" value="TYH81091.1"/>
    <property type="molecule type" value="Genomic_DNA"/>
</dbReference>
<keyword evidence="3" id="KW-0964">Secreted</keyword>
<protein>
    <recommendedName>
        <fullName evidence="9">Saposin A-type domain-containing protein</fullName>
    </recommendedName>
</protein>
<proteinExistence type="inferred from homology"/>
<name>A0A5D2LNN0_GOSTO</name>
<evidence type="ECO:0008006" key="9">
    <source>
        <dbReference type="Google" id="ProtNLM"/>
    </source>
</evidence>
<comment type="similarity">
    <text evidence="2">Belongs to the GILT family.</text>
</comment>
<feature type="signal peptide" evidence="6">
    <location>
        <begin position="1"/>
        <end position="23"/>
    </location>
</feature>
<evidence type="ECO:0000313" key="7">
    <source>
        <dbReference type="EMBL" id="TYH81091.1"/>
    </source>
</evidence>
<evidence type="ECO:0000256" key="6">
    <source>
        <dbReference type="SAM" id="SignalP"/>
    </source>
</evidence>
<evidence type="ECO:0000256" key="3">
    <source>
        <dbReference type="ARBA" id="ARBA00022525"/>
    </source>
</evidence>
<comment type="subcellular location">
    <subcellularLocation>
        <location evidence="1">Secreted</location>
    </subcellularLocation>
</comment>
<evidence type="ECO:0000313" key="8">
    <source>
        <dbReference type="Proteomes" id="UP000322667"/>
    </source>
</evidence>
<gene>
    <name evidence="7" type="ORF">ES332_D03G175600v1</name>
</gene>
<dbReference type="GO" id="GO:0005576">
    <property type="term" value="C:extracellular region"/>
    <property type="evidence" value="ECO:0007669"/>
    <property type="project" value="UniProtKB-SubCell"/>
</dbReference>
<evidence type="ECO:0000256" key="1">
    <source>
        <dbReference type="ARBA" id="ARBA00004613"/>
    </source>
</evidence>
<accession>A0A5D2LNN0</accession>
<evidence type="ECO:0000256" key="5">
    <source>
        <dbReference type="ARBA" id="ARBA00023180"/>
    </source>
</evidence>
<dbReference type="AlphaFoldDB" id="A0A5D2LNN0"/>
<evidence type="ECO:0000256" key="2">
    <source>
        <dbReference type="ARBA" id="ARBA00005679"/>
    </source>
</evidence>
<keyword evidence="4 6" id="KW-0732">Signal</keyword>
<dbReference type="PANTHER" id="PTHR13234">
    <property type="entry name" value="GAMMA-INTERFERON INDUCIBLE LYSOSOMAL THIOL REDUCTASE GILT"/>
    <property type="match status" value="1"/>
</dbReference>
<reference evidence="7 8" key="1">
    <citation type="submission" date="2019-07" db="EMBL/GenBank/DDBJ databases">
        <title>WGS assembly of Gossypium tomentosum.</title>
        <authorList>
            <person name="Chen Z.J."/>
            <person name="Sreedasyam A."/>
            <person name="Ando A."/>
            <person name="Song Q."/>
            <person name="De L."/>
            <person name="Hulse-Kemp A."/>
            <person name="Ding M."/>
            <person name="Ye W."/>
            <person name="Kirkbride R."/>
            <person name="Jenkins J."/>
            <person name="Plott C."/>
            <person name="Lovell J."/>
            <person name="Lin Y.-M."/>
            <person name="Vaughn R."/>
            <person name="Liu B."/>
            <person name="Li W."/>
            <person name="Simpson S."/>
            <person name="Scheffler B."/>
            <person name="Saski C."/>
            <person name="Grover C."/>
            <person name="Hu G."/>
            <person name="Conover J."/>
            <person name="Carlson J."/>
            <person name="Shu S."/>
            <person name="Boston L."/>
            <person name="Williams M."/>
            <person name="Peterson D."/>
            <person name="Mcgee K."/>
            <person name="Jones D."/>
            <person name="Wendel J."/>
            <person name="Stelly D."/>
            <person name="Grimwood J."/>
            <person name="Schmutz J."/>
        </authorList>
    </citation>
    <scope>NUCLEOTIDE SEQUENCE [LARGE SCALE GENOMIC DNA]</scope>
    <source>
        <strain evidence="7">7179.01</strain>
    </source>
</reference>
<feature type="chain" id="PRO_5023099628" description="Saposin A-type domain-containing protein" evidence="6">
    <location>
        <begin position="24"/>
        <end position="335"/>
    </location>
</feature>
<dbReference type="Proteomes" id="UP000322667">
    <property type="component" value="Chromosome D03"/>
</dbReference>
<dbReference type="GO" id="GO:0016671">
    <property type="term" value="F:oxidoreductase activity, acting on a sulfur group of donors, disulfide as acceptor"/>
    <property type="evidence" value="ECO:0007669"/>
    <property type="project" value="InterPro"/>
</dbReference>
<keyword evidence="8" id="KW-1185">Reference proteome</keyword>
<sequence length="335" mass="37931">MAAYRRLVSVLCCLSLLGSFASASTISLPSDSRKVSLTLYYESLCPYSANFIVNYLPKLFNEDLISIVDLRLVPWGNAKLKGNGTFDCQHGPTECLLNTVEACAIDAWPKLNDHFPFIYCVENLELERKPLEWESCFKKLGLESKPVNDCYNSGLGQKLDLQYAAETSALEPPHTYVPWVVVDGQPLYENDHFPFIYCVENLELERKPLEWESCFKKLGLESKPVNDCYNSGLGQKLDLQYAAETSALEPPHTYVPWVVVDGQPLYEDYENYISYVCKAYKGANMPKACSGLTFNQIYNRKTIHPVCYKEIPPSTLSSRTISTVMSWIQKIVTSM</sequence>
<dbReference type="PANTHER" id="PTHR13234:SF8">
    <property type="entry name" value="GAMMA-INTERFERON-INDUCIBLE LYSOSOMAL THIOL REDUCTASE"/>
    <property type="match status" value="1"/>
</dbReference>
<dbReference type="InterPro" id="IPR004911">
    <property type="entry name" value="Interferon-induced_GILT"/>
</dbReference>
<dbReference type="Pfam" id="PF03227">
    <property type="entry name" value="GILT"/>
    <property type="match status" value="1"/>
</dbReference>
<evidence type="ECO:0000256" key="4">
    <source>
        <dbReference type="ARBA" id="ARBA00022729"/>
    </source>
</evidence>
<keyword evidence="5" id="KW-0325">Glycoprotein</keyword>
<organism evidence="7 8">
    <name type="scientific">Gossypium tomentosum</name>
    <name type="common">Hawaiian cotton</name>
    <name type="synonym">Gossypium sandvicense</name>
    <dbReference type="NCBI Taxonomy" id="34277"/>
    <lineage>
        <taxon>Eukaryota</taxon>
        <taxon>Viridiplantae</taxon>
        <taxon>Streptophyta</taxon>
        <taxon>Embryophyta</taxon>
        <taxon>Tracheophyta</taxon>
        <taxon>Spermatophyta</taxon>
        <taxon>Magnoliopsida</taxon>
        <taxon>eudicotyledons</taxon>
        <taxon>Gunneridae</taxon>
        <taxon>Pentapetalae</taxon>
        <taxon>rosids</taxon>
        <taxon>malvids</taxon>
        <taxon>Malvales</taxon>
        <taxon>Malvaceae</taxon>
        <taxon>Malvoideae</taxon>
        <taxon>Gossypium</taxon>
    </lineage>
</organism>